<dbReference type="NCBIfam" id="TIGR00278">
    <property type="entry name" value="membrane protein insertion efficiency factor YidD"/>
    <property type="match status" value="1"/>
</dbReference>
<name>A0AA43U5F0_9ACTN</name>
<dbReference type="EMBL" id="JAUMVS010000002">
    <property type="protein sequence ID" value="MDO4841123.1"/>
    <property type="molecule type" value="Genomic_DNA"/>
</dbReference>
<keyword evidence="1" id="KW-0472">Membrane</keyword>
<gene>
    <name evidence="2" type="primary">yidD</name>
    <name evidence="2" type="ORF">Q3982_00390</name>
</gene>
<evidence type="ECO:0000313" key="2">
    <source>
        <dbReference type="EMBL" id="MDO4841123.1"/>
    </source>
</evidence>
<proteinExistence type="inferred from homology"/>
<dbReference type="HAMAP" id="MF_00386">
    <property type="entry name" value="UPF0161_YidD"/>
    <property type="match status" value="1"/>
</dbReference>
<accession>A0AA43U5F0</accession>
<organism evidence="2 3">
    <name type="scientific">Phoenicibacter congonensis</name>
    <dbReference type="NCBI Taxonomy" id="1944646"/>
    <lineage>
        <taxon>Bacteria</taxon>
        <taxon>Bacillati</taxon>
        <taxon>Actinomycetota</taxon>
        <taxon>Coriobacteriia</taxon>
        <taxon>Eggerthellales</taxon>
        <taxon>Eggerthellaceae</taxon>
        <taxon>Phoenicibacter</taxon>
    </lineage>
</organism>
<dbReference type="AlphaFoldDB" id="A0AA43U5F0"/>
<reference evidence="2" key="1">
    <citation type="submission" date="2023-07" db="EMBL/GenBank/DDBJ databases">
        <title>Between Cages and Wild: Unraveling the Impact of Captivity on Animal Microbiomes and Antimicrobial Resistance.</title>
        <authorList>
            <person name="Schmartz G.P."/>
            <person name="Rehner J."/>
            <person name="Schuff M.J."/>
            <person name="Becker S.L."/>
            <person name="Kravczyk M."/>
            <person name="Gurevich A."/>
            <person name="Francke R."/>
            <person name="Mueller R."/>
            <person name="Keller V."/>
            <person name="Keller A."/>
        </authorList>
    </citation>
    <scope>NUCLEOTIDE SEQUENCE</scope>
    <source>
        <strain evidence="2">S12M_St_49</strain>
    </source>
</reference>
<dbReference type="InterPro" id="IPR002696">
    <property type="entry name" value="Membr_insert_effic_factor_YidD"/>
</dbReference>
<evidence type="ECO:0000313" key="3">
    <source>
        <dbReference type="Proteomes" id="UP001168575"/>
    </source>
</evidence>
<dbReference type="Proteomes" id="UP001168575">
    <property type="component" value="Unassembled WGS sequence"/>
</dbReference>
<keyword evidence="1" id="KW-1003">Cell membrane</keyword>
<dbReference type="SMART" id="SM01234">
    <property type="entry name" value="Haemolytic"/>
    <property type="match status" value="1"/>
</dbReference>
<dbReference type="PANTHER" id="PTHR33383:SF1">
    <property type="entry name" value="MEMBRANE PROTEIN INSERTION EFFICIENCY FACTOR-RELATED"/>
    <property type="match status" value="1"/>
</dbReference>
<sequence length="76" mass="8593">MKSLGKKIAILVIRFYQVAISPLFPSCCRFTPSCSEYAKIAIERFGLKEGGKLAIKRISKCRPHSDYGYDPVPERL</sequence>
<dbReference type="PANTHER" id="PTHR33383">
    <property type="entry name" value="MEMBRANE PROTEIN INSERTION EFFICIENCY FACTOR-RELATED"/>
    <property type="match status" value="1"/>
</dbReference>
<comment type="caution">
    <text evidence="2">The sequence shown here is derived from an EMBL/GenBank/DDBJ whole genome shotgun (WGS) entry which is preliminary data.</text>
</comment>
<dbReference type="GO" id="GO:0005886">
    <property type="term" value="C:plasma membrane"/>
    <property type="evidence" value="ECO:0007669"/>
    <property type="project" value="UniProtKB-SubCell"/>
</dbReference>
<keyword evidence="3" id="KW-1185">Reference proteome</keyword>
<dbReference type="Pfam" id="PF01809">
    <property type="entry name" value="YidD"/>
    <property type="match status" value="1"/>
</dbReference>
<comment type="similarity">
    <text evidence="1">Belongs to the UPF0161 family.</text>
</comment>
<evidence type="ECO:0000256" key="1">
    <source>
        <dbReference type="HAMAP-Rule" id="MF_00386"/>
    </source>
</evidence>
<protein>
    <recommendedName>
        <fullName evidence="1">Putative membrane protein insertion efficiency factor</fullName>
    </recommendedName>
</protein>
<comment type="subcellular location">
    <subcellularLocation>
        <location evidence="1">Cell membrane</location>
        <topology evidence="1">Peripheral membrane protein</topology>
        <orientation evidence="1">Cytoplasmic side</orientation>
    </subcellularLocation>
</comment>
<comment type="function">
    <text evidence="1">Could be involved in insertion of integral membrane proteins into the membrane.</text>
</comment>